<dbReference type="AlphaFoldDB" id="W0FRE3"/>
<dbReference type="InterPro" id="IPR013154">
    <property type="entry name" value="ADH-like_N"/>
</dbReference>
<dbReference type="EMBL" id="KC246843">
    <property type="protein sequence ID" value="AHF25610.1"/>
    <property type="molecule type" value="Genomic_DNA"/>
</dbReference>
<dbReference type="Pfam" id="PF00107">
    <property type="entry name" value="ADH_zinc_N"/>
    <property type="match status" value="1"/>
</dbReference>
<keyword evidence="2" id="KW-0862">Zinc</keyword>
<keyword evidence="1" id="KW-0479">Metal-binding</keyword>
<keyword evidence="3" id="KW-0560">Oxidoreductase</keyword>
<dbReference type="PANTHER" id="PTHR43401:SF2">
    <property type="entry name" value="L-THREONINE 3-DEHYDROGENASE"/>
    <property type="match status" value="1"/>
</dbReference>
<evidence type="ECO:0000259" key="4">
    <source>
        <dbReference type="SMART" id="SM00829"/>
    </source>
</evidence>
<evidence type="ECO:0000256" key="3">
    <source>
        <dbReference type="ARBA" id="ARBA00023002"/>
    </source>
</evidence>
<dbReference type="SMART" id="SM00829">
    <property type="entry name" value="PKS_ER"/>
    <property type="match status" value="1"/>
</dbReference>
<dbReference type="SUPFAM" id="SSF50129">
    <property type="entry name" value="GroES-like"/>
    <property type="match status" value="1"/>
</dbReference>
<feature type="domain" description="Enoyl reductase (ER)" evidence="4">
    <location>
        <begin position="12"/>
        <end position="341"/>
    </location>
</feature>
<sequence length="343" mass="37198">MRGKNMKAVTIASPFTVEIREIPTPVPGPGEALLRPLYGGICGSDLNSYRGANAYLTYPRIPGHELSAEIVEIGENSRGFRAGDIVTVNPYFNCGKCLSCRRGLVNACMSNQTMGVQRDGGFSEYITMPVSRLIGGEGLDPKTLALIEPFCIGYHGIQRADVREGDSVLVVGSGTIGLLAAIAAKNRGAKVWVCDIAPKKLETALSFGLDGAILNSSPEAFEAAWKELTDGDGFDVAVECVGLPQTLQNCLDAVCFGGRVSVIGIGKKNIDLNFSVIQKKELNIFGSRNALTGDFEELIRLVKERDLRLDRVVTDEYPFSRAARAFEDFHQHADSMLKVMLKF</sequence>
<name>W0FRE3_9BACT</name>
<evidence type="ECO:0000313" key="5">
    <source>
        <dbReference type="EMBL" id="AHF25610.1"/>
    </source>
</evidence>
<dbReference type="InterPro" id="IPR036291">
    <property type="entry name" value="NAD(P)-bd_dom_sf"/>
</dbReference>
<dbReference type="Gene3D" id="3.90.180.10">
    <property type="entry name" value="Medium-chain alcohol dehydrogenases, catalytic domain"/>
    <property type="match status" value="1"/>
</dbReference>
<reference evidence="5" key="1">
    <citation type="journal article" date="2013" name="PLoS ONE">
        <title>Metagenomic insights into the carbohydrate-active enzymes carried by the microorganisms adhering to solid digesta in the rumen of cows.</title>
        <authorList>
            <person name="Wang L."/>
            <person name="Hatem A."/>
            <person name="Catalyurek U.V."/>
            <person name="Morrison M."/>
            <person name="Yu Z."/>
        </authorList>
    </citation>
    <scope>NUCLEOTIDE SEQUENCE</scope>
</reference>
<proteinExistence type="predicted"/>
<dbReference type="Gene3D" id="3.40.50.720">
    <property type="entry name" value="NAD(P)-binding Rossmann-like Domain"/>
    <property type="match status" value="1"/>
</dbReference>
<dbReference type="GO" id="GO:0016491">
    <property type="term" value="F:oxidoreductase activity"/>
    <property type="evidence" value="ECO:0007669"/>
    <property type="project" value="UniProtKB-KW"/>
</dbReference>
<dbReference type="InterPro" id="IPR011032">
    <property type="entry name" value="GroES-like_sf"/>
</dbReference>
<dbReference type="InterPro" id="IPR013149">
    <property type="entry name" value="ADH-like_C"/>
</dbReference>
<accession>W0FRE3</accession>
<dbReference type="Pfam" id="PF08240">
    <property type="entry name" value="ADH_N"/>
    <property type="match status" value="1"/>
</dbReference>
<protein>
    <submittedName>
        <fullName evidence="5">Threonine dehydrogenase and related Zn-dependent dehydrogenases</fullName>
    </submittedName>
</protein>
<organism evidence="5">
    <name type="scientific">uncultured bacterium Contigcl_23</name>
    <dbReference type="NCBI Taxonomy" id="1393667"/>
    <lineage>
        <taxon>Bacteria</taxon>
        <taxon>environmental samples</taxon>
    </lineage>
</organism>
<dbReference type="InterPro" id="IPR020843">
    <property type="entry name" value="ER"/>
</dbReference>
<dbReference type="InterPro" id="IPR050129">
    <property type="entry name" value="Zn_alcohol_dh"/>
</dbReference>
<evidence type="ECO:0000256" key="2">
    <source>
        <dbReference type="ARBA" id="ARBA00022833"/>
    </source>
</evidence>
<evidence type="ECO:0000256" key="1">
    <source>
        <dbReference type="ARBA" id="ARBA00022723"/>
    </source>
</evidence>
<dbReference type="SUPFAM" id="SSF51735">
    <property type="entry name" value="NAD(P)-binding Rossmann-fold domains"/>
    <property type="match status" value="1"/>
</dbReference>
<dbReference type="CDD" id="cd08261">
    <property type="entry name" value="Zn_ADH7"/>
    <property type="match status" value="1"/>
</dbReference>
<dbReference type="GO" id="GO:0046872">
    <property type="term" value="F:metal ion binding"/>
    <property type="evidence" value="ECO:0007669"/>
    <property type="project" value="UniProtKB-KW"/>
</dbReference>
<dbReference type="PANTHER" id="PTHR43401">
    <property type="entry name" value="L-THREONINE 3-DEHYDROGENASE"/>
    <property type="match status" value="1"/>
</dbReference>